<gene>
    <name evidence="3" type="ORF">M6B38_143260</name>
</gene>
<keyword evidence="1" id="KW-0472">Membrane</keyword>
<keyword evidence="1" id="KW-0812">Transmembrane</keyword>
<sequence>MSLSGWPLSFLNVMLSVTGAQVGTIPDPIFSQGSCDERLFSLHVHFSMVRLPYCVLSLSLIVAYFIFSIIWHVDVSCYVPLRTWLSRQVCALMISADAQAKAMTCALFIEMLLLDRHLLALLNSFPCIFRSY</sequence>
<keyword evidence="4" id="KW-1185">Reference proteome</keyword>
<reference evidence="3" key="2">
    <citation type="submission" date="2023-04" db="EMBL/GenBank/DDBJ databases">
        <authorList>
            <person name="Bruccoleri R.E."/>
            <person name="Oakeley E.J."/>
            <person name="Faust A.-M."/>
            <person name="Dessus-Babus S."/>
            <person name="Altorfer M."/>
            <person name="Burckhardt D."/>
            <person name="Oertli M."/>
            <person name="Naumann U."/>
            <person name="Petersen F."/>
            <person name="Wong J."/>
        </authorList>
    </citation>
    <scope>NUCLEOTIDE SEQUENCE</scope>
    <source>
        <strain evidence="3">GSM-AAB239-AS_SAM_17_03QT</strain>
        <tissue evidence="3">Leaf</tissue>
    </source>
</reference>
<organism evidence="3 4">
    <name type="scientific">Iris pallida</name>
    <name type="common">Sweet iris</name>
    <dbReference type="NCBI Taxonomy" id="29817"/>
    <lineage>
        <taxon>Eukaryota</taxon>
        <taxon>Viridiplantae</taxon>
        <taxon>Streptophyta</taxon>
        <taxon>Embryophyta</taxon>
        <taxon>Tracheophyta</taxon>
        <taxon>Spermatophyta</taxon>
        <taxon>Magnoliopsida</taxon>
        <taxon>Liliopsida</taxon>
        <taxon>Asparagales</taxon>
        <taxon>Iridaceae</taxon>
        <taxon>Iridoideae</taxon>
        <taxon>Irideae</taxon>
        <taxon>Iris</taxon>
    </lineage>
</organism>
<feature type="chain" id="PRO_5043455682" evidence="2">
    <location>
        <begin position="21"/>
        <end position="132"/>
    </location>
</feature>
<comment type="caution">
    <text evidence="3">The sequence shown here is derived from an EMBL/GenBank/DDBJ whole genome shotgun (WGS) entry which is preliminary data.</text>
</comment>
<dbReference type="AlphaFoldDB" id="A0AAX6FBF1"/>
<proteinExistence type="predicted"/>
<dbReference type="EMBL" id="JANAVB010030220">
    <property type="protein sequence ID" value="KAJ6813800.1"/>
    <property type="molecule type" value="Genomic_DNA"/>
</dbReference>
<accession>A0AAX6FBF1</accession>
<reference evidence="3" key="1">
    <citation type="journal article" date="2023" name="GigaByte">
        <title>Genome assembly of the bearded iris, Iris pallida Lam.</title>
        <authorList>
            <person name="Bruccoleri R.E."/>
            <person name="Oakeley E.J."/>
            <person name="Faust A.M.E."/>
            <person name="Altorfer M."/>
            <person name="Dessus-Babus S."/>
            <person name="Burckhardt D."/>
            <person name="Oertli M."/>
            <person name="Naumann U."/>
            <person name="Petersen F."/>
            <person name="Wong J."/>
        </authorList>
    </citation>
    <scope>NUCLEOTIDE SEQUENCE</scope>
    <source>
        <strain evidence="3">GSM-AAB239-AS_SAM_17_03QT</strain>
    </source>
</reference>
<evidence type="ECO:0000313" key="4">
    <source>
        <dbReference type="Proteomes" id="UP001140949"/>
    </source>
</evidence>
<evidence type="ECO:0000313" key="3">
    <source>
        <dbReference type="EMBL" id="KAJ6813800.1"/>
    </source>
</evidence>
<keyword evidence="2" id="KW-0732">Signal</keyword>
<evidence type="ECO:0000256" key="2">
    <source>
        <dbReference type="SAM" id="SignalP"/>
    </source>
</evidence>
<feature type="signal peptide" evidence="2">
    <location>
        <begin position="1"/>
        <end position="20"/>
    </location>
</feature>
<protein>
    <submittedName>
        <fullName evidence="3">Uncharacterized protein</fullName>
    </submittedName>
</protein>
<dbReference type="Proteomes" id="UP001140949">
    <property type="component" value="Unassembled WGS sequence"/>
</dbReference>
<keyword evidence="1" id="KW-1133">Transmembrane helix</keyword>
<evidence type="ECO:0000256" key="1">
    <source>
        <dbReference type="SAM" id="Phobius"/>
    </source>
</evidence>
<feature type="transmembrane region" description="Helical" evidence="1">
    <location>
        <begin position="51"/>
        <end position="73"/>
    </location>
</feature>
<name>A0AAX6FBF1_IRIPA</name>